<dbReference type="FunFam" id="3.40.50.300:FF:001471">
    <property type="entry name" value="P-loop containing nucleoside triphosphate hydrolase protein"/>
    <property type="match status" value="1"/>
</dbReference>
<feature type="transmembrane region" description="Helical" evidence="9">
    <location>
        <begin position="1029"/>
        <end position="1052"/>
    </location>
</feature>
<evidence type="ECO:0000256" key="8">
    <source>
        <dbReference type="SAM" id="MobiDB-lite"/>
    </source>
</evidence>
<feature type="transmembrane region" description="Helical" evidence="9">
    <location>
        <begin position="75"/>
        <end position="103"/>
    </location>
</feature>
<feature type="domain" description="ABC transporter" evidence="10">
    <location>
        <begin position="1125"/>
        <end position="1379"/>
    </location>
</feature>
<dbReference type="GO" id="GO:0005743">
    <property type="term" value="C:mitochondrial inner membrane"/>
    <property type="evidence" value="ECO:0007669"/>
    <property type="project" value="TreeGrafter"/>
</dbReference>
<dbReference type="InterPro" id="IPR003439">
    <property type="entry name" value="ABC_transporter-like_ATP-bd"/>
</dbReference>
<dbReference type="InterPro" id="IPR011527">
    <property type="entry name" value="ABC1_TM_dom"/>
</dbReference>
<proteinExistence type="predicted"/>
<dbReference type="CDD" id="cd18578">
    <property type="entry name" value="ABC_6TM_Pgp_ABCB1_D2_like"/>
    <property type="match status" value="1"/>
</dbReference>
<dbReference type="GO" id="GO:0015421">
    <property type="term" value="F:ABC-type oligopeptide transporter activity"/>
    <property type="evidence" value="ECO:0007669"/>
    <property type="project" value="TreeGrafter"/>
</dbReference>
<organism evidence="12 13">
    <name type="scientific">Colletotrichum asianum</name>
    <dbReference type="NCBI Taxonomy" id="702518"/>
    <lineage>
        <taxon>Eukaryota</taxon>
        <taxon>Fungi</taxon>
        <taxon>Dikarya</taxon>
        <taxon>Ascomycota</taxon>
        <taxon>Pezizomycotina</taxon>
        <taxon>Sordariomycetes</taxon>
        <taxon>Hypocreomycetidae</taxon>
        <taxon>Glomerellales</taxon>
        <taxon>Glomerellaceae</taxon>
        <taxon>Colletotrichum</taxon>
        <taxon>Colletotrichum gloeosporioides species complex</taxon>
    </lineage>
</organism>
<feature type="compositionally biased region" description="Polar residues" evidence="8">
    <location>
        <begin position="737"/>
        <end position="755"/>
    </location>
</feature>
<accession>A0A8H3ZXB6</accession>
<feature type="transmembrane region" description="Helical" evidence="9">
    <location>
        <begin position="299"/>
        <end position="321"/>
    </location>
</feature>
<dbReference type="InterPro" id="IPR039421">
    <property type="entry name" value="Type_1_exporter"/>
</dbReference>
<keyword evidence="6 9" id="KW-1133">Transmembrane helix</keyword>
<dbReference type="PROSITE" id="PS50893">
    <property type="entry name" value="ABC_TRANSPORTER_2"/>
    <property type="match status" value="2"/>
</dbReference>
<feature type="transmembrane region" description="Helical" evidence="9">
    <location>
        <begin position="155"/>
        <end position="174"/>
    </location>
</feature>
<dbReference type="CDD" id="cd18577">
    <property type="entry name" value="ABC_6TM_Pgp_ABCB1_D1_like"/>
    <property type="match status" value="1"/>
</dbReference>
<feature type="domain" description="ABC transmembrane type-1" evidence="11">
    <location>
        <begin position="806"/>
        <end position="1090"/>
    </location>
</feature>
<keyword evidence="5" id="KW-0067">ATP-binding</keyword>
<protein>
    <submittedName>
        <fullName evidence="12">ABC a-pheromone efflux pump</fullName>
    </submittedName>
</protein>
<name>A0A8H3ZXB6_9PEZI</name>
<evidence type="ECO:0000256" key="5">
    <source>
        <dbReference type="ARBA" id="ARBA00022840"/>
    </source>
</evidence>
<comment type="caution">
    <text evidence="12">The sequence shown here is derived from an EMBL/GenBank/DDBJ whole genome shotgun (WGS) entry which is preliminary data.</text>
</comment>
<dbReference type="Pfam" id="PF00005">
    <property type="entry name" value="ABC_tran"/>
    <property type="match status" value="2"/>
</dbReference>
<evidence type="ECO:0000313" key="13">
    <source>
        <dbReference type="Proteomes" id="UP000434172"/>
    </source>
</evidence>
<evidence type="ECO:0000256" key="4">
    <source>
        <dbReference type="ARBA" id="ARBA00022741"/>
    </source>
</evidence>
<dbReference type="PANTHER" id="PTHR43394:SF15">
    <property type="entry name" value="ALPHA-FACTOR-TRANSPORTING ATPASE"/>
    <property type="match status" value="1"/>
</dbReference>
<comment type="subcellular location">
    <subcellularLocation>
        <location evidence="1">Membrane</location>
        <topology evidence="1">Multi-pass membrane protein</topology>
    </subcellularLocation>
</comment>
<dbReference type="SUPFAM" id="SSF52540">
    <property type="entry name" value="P-loop containing nucleoside triphosphate hydrolases"/>
    <property type="match status" value="2"/>
</dbReference>
<feature type="transmembrane region" description="Helical" evidence="9">
    <location>
        <begin position="923"/>
        <end position="942"/>
    </location>
</feature>
<evidence type="ECO:0000259" key="10">
    <source>
        <dbReference type="PROSITE" id="PS50893"/>
    </source>
</evidence>
<dbReference type="GO" id="GO:0090374">
    <property type="term" value="P:oligopeptide export from mitochondrion"/>
    <property type="evidence" value="ECO:0007669"/>
    <property type="project" value="TreeGrafter"/>
</dbReference>
<feature type="transmembrane region" description="Helical" evidence="9">
    <location>
        <begin position="265"/>
        <end position="287"/>
    </location>
</feature>
<feature type="region of interest" description="Disordered" evidence="8">
    <location>
        <begin position="736"/>
        <end position="772"/>
    </location>
</feature>
<keyword evidence="7 9" id="KW-0472">Membrane</keyword>
<evidence type="ECO:0000256" key="7">
    <source>
        <dbReference type="ARBA" id="ARBA00023136"/>
    </source>
</evidence>
<feature type="domain" description="ABC transporter" evidence="10">
    <location>
        <begin position="359"/>
        <end position="598"/>
    </location>
</feature>
<dbReference type="OrthoDB" id="6500128at2759"/>
<dbReference type="SUPFAM" id="SSF90123">
    <property type="entry name" value="ABC transporter transmembrane region"/>
    <property type="match status" value="2"/>
</dbReference>
<dbReference type="GO" id="GO:0005524">
    <property type="term" value="F:ATP binding"/>
    <property type="evidence" value="ECO:0007669"/>
    <property type="project" value="UniProtKB-KW"/>
</dbReference>
<sequence length="1381" mass="152719">MDQDPDPQPRKTATWKHLFAFTEWKHLSILVLAVVAACICAAVKTGYALILGQIFQVIADYGSGILDDADALSQTSRWCVILCCVGLGALGANASLMSSWILFGEFQARQARQNIFRDLLHQRMSWYDCQANGTTSILVRVESQIRDLQLATSQVFGFLLTDIFSSIACITVAFALSAKLTLFLIMTAPMSAAVMYVVNRKLGPAIEKQRQHLDDASKQVNASVSGIDLVKIYNGFNQEVWQYHNTIKASKEQHMIQAHCNAIQISYMQCWISCLFVGGFWVGLWLVTLGTNAGQILTTFYATLTAFQGIANVIPQWLILVKGMSAGQHLKQTTGISPDRRPQRASQALVTPETCHGDIKVKEVTFAYSSNPQHMIFSRVSLHFPAGQTCFVVGKSGSGKSTLGSLLVNFYDTWYGDILIDGRNIGTLDKEWLRRNVTLVQQSSVIFQGTLRDNVTLGHPAPNFVSTEEVKQACDMALLQSTIATLDQGLDTLIDSVGSGLSGGQKQRLAIARARVRDPPVLILDEATSGLDQSTKQLVMEAVRCWRKDKTTIIITHDLSQIADNDFVYVLENREVIQQGTRKTLSRARDGLFARMDSGRNETCMEMSPEQADMSMGEVNDEMTESQIQHIPIGIEGLHSFRDSRQARATKRSTWRNSMELTSAYTSTWGMNAARPNSLTGFSRALPLSESVDISTEWESIRGSFYDQAPSHHDSVQAPNRSSIAAVQIAGEAIRNSRANSTRVHRQPSATQFVTSGDAESHGTQDLSQETNMEVAKPSCTNVMPLSSVLRSVWPNLSGKDRSRLIVGLFSCVIAAGCNPAFSYCFARLLATFWEDGNRLAASKEWVIYMIIIAVISGASMYLERYAMEAVAQAWICSLRLEGLKRILQQPKAWFDGDTNSARRISESLDYDADEMRNLISRFVPIVLMVTVMVAVSTLWALTISWKLTLVAIATTPIILATVKILAFTSANWDLTCDEAVNKTASFVRDVLVNIRVTRALTLEKRFSQRHAKYIRTIYDFGSERGWRIGALFGLNQSMNYFVIALVFYYGIYLSADQTELSPASLQQVVNLLLFCVGQAGSMVNYISQLSVSQAAASRMIRLATLPFEKFEADDPRVLSTLFPINMRNLEFSYPSRPEHQVLHNISLQLDQGTCVAIVGPSGCGKSTILSLLLGIYQPSRSNSAGQSQMAHLTYAGVEFNRISKSQLCSLVSYVPQTPFLFPTSVSENIVYGLADASDLRHPNNLQRAAQAAGIHDFIISLPQGYNTMIGEGGQDLSGGQAQRICIARAIVRRPRLLIMDEPTSALDGQTADFIRQTIGRVLKDQGNSGTSVIVVTHNREMMRMADRIIVMEEGQVVEEGGYDELQLRGGVFPRLIEEDL</sequence>
<feature type="domain" description="ABC transmembrane type-1" evidence="11">
    <location>
        <begin position="31"/>
        <end position="322"/>
    </location>
</feature>
<keyword evidence="2" id="KW-0813">Transport</keyword>
<dbReference type="EMBL" id="WOWK01000020">
    <property type="protein sequence ID" value="KAF0328030.1"/>
    <property type="molecule type" value="Genomic_DNA"/>
</dbReference>
<dbReference type="InterPro" id="IPR017871">
    <property type="entry name" value="ABC_transporter-like_CS"/>
</dbReference>
<dbReference type="InterPro" id="IPR027417">
    <property type="entry name" value="P-loop_NTPase"/>
</dbReference>
<gene>
    <name evidence="12" type="ORF">GQ607_004861</name>
</gene>
<dbReference type="GO" id="GO:0016887">
    <property type="term" value="F:ATP hydrolysis activity"/>
    <property type="evidence" value="ECO:0007669"/>
    <property type="project" value="InterPro"/>
</dbReference>
<evidence type="ECO:0000256" key="2">
    <source>
        <dbReference type="ARBA" id="ARBA00022448"/>
    </source>
</evidence>
<evidence type="ECO:0000313" key="12">
    <source>
        <dbReference type="EMBL" id="KAF0328030.1"/>
    </source>
</evidence>
<feature type="compositionally biased region" description="Polar residues" evidence="8">
    <location>
        <begin position="762"/>
        <end position="772"/>
    </location>
</feature>
<dbReference type="PANTHER" id="PTHR43394">
    <property type="entry name" value="ATP-DEPENDENT PERMEASE MDL1, MITOCHONDRIAL"/>
    <property type="match status" value="1"/>
</dbReference>
<dbReference type="SMART" id="SM00382">
    <property type="entry name" value="AAA"/>
    <property type="match status" value="2"/>
</dbReference>
<evidence type="ECO:0000259" key="11">
    <source>
        <dbReference type="PROSITE" id="PS50929"/>
    </source>
</evidence>
<feature type="transmembrane region" description="Helical" evidence="9">
    <location>
        <begin position="29"/>
        <end position="55"/>
    </location>
</feature>
<dbReference type="FunFam" id="3.40.50.300:FF:000604">
    <property type="entry name" value="ABC transporter B family member 28"/>
    <property type="match status" value="1"/>
</dbReference>
<keyword evidence="4" id="KW-0547">Nucleotide-binding</keyword>
<dbReference type="Gene3D" id="1.20.1560.10">
    <property type="entry name" value="ABC transporter type 1, transmembrane domain"/>
    <property type="match status" value="2"/>
</dbReference>
<dbReference type="Pfam" id="PF00664">
    <property type="entry name" value="ABC_membrane"/>
    <property type="match status" value="2"/>
</dbReference>
<dbReference type="PROSITE" id="PS50929">
    <property type="entry name" value="ABC_TM1F"/>
    <property type="match status" value="2"/>
</dbReference>
<feature type="transmembrane region" description="Helical" evidence="9">
    <location>
        <begin position="948"/>
        <end position="967"/>
    </location>
</feature>
<feature type="transmembrane region" description="Helical" evidence="9">
    <location>
        <begin position="805"/>
        <end position="834"/>
    </location>
</feature>
<keyword evidence="3 9" id="KW-0812">Transmembrane</keyword>
<keyword evidence="13" id="KW-1185">Reference proteome</keyword>
<dbReference type="InterPro" id="IPR036640">
    <property type="entry name" value="ABC1_TM_sf"/>
</dbReference>
<reference evidence="12 13" key="1">
    <citation type="submission" date="2019-12" db="EMBL/GenBank/DDBJ databases">
        <title>A genome sequence resource for the geographically widespread anthracnose pathogen Colletotrichum asianum.</title>
        <authorList>
            <person name="Meng Y."/>
        </authorList>
    </citation>
    <scope>NUCLEOTIDE SEQUENCE [LARGE SCALE GENOMIC DNA]</scope>
    <source>
        <strain evidence="12 13">ICMP 18580</strain>
    </source>
</reference>
<feature type="transmembrane region" description="Helical" evidence="9">
    <location>
        <begin position="846"/>
        <end position="863"/>
    </location>
</feature>
<evidence type="ECO:0000256" key="1">
    <source>
        <dbReference type="ARBA" id="ARBA00004141"/>
    </source>
</evidence>
<dbReference type="InterPro" id="IPR003593">
    <property type="entry name" value="AAA+_ATPase"/>
</dbReference>
<dbReference type="Gene3D" id="3.40.50.300">
    <property type="entry name" value="P-loop containing nucleotide triphosphate hydrolases"/>
    <property type="match status" value="2"/>
</dbReference>
<evidence type="ECO:0000256" key="6">
    <source>
        <dbReference type="ARBA" id="ARBA00022989"/>
    </source>
</evidence>
<evidence type="ECO:0000256" key="3">
    <source>
        <dbReference type="ARBA" id="ARBA00022692"/>
    </source>
</evidence>
<evidence type="ECO:0000256" key="9">
    <source>
        <dbReference type="SAM" id="Phobius"/>
    </source>
</evidence>
<dbReference type="Proteomes" id="UP000434172">
    <property type="component" value="Unassembled WGS sequence"/>
</dbReference>
<dbReference type="PROSITE" id="PS00211">
    <property type="entry name" value="ABC_TRANSPORTER_1"/>
    <property type="match status" value="1"/>
</dbReference>